<evidence type="ECO:0000256" key="1">
    <source>
        <dbReference type="SAM" id="Phobius"/>
    </source>
</evidence>
<accession>A0A8J3AUW2</accession>
<protein>
    <submittedName>
        <fullName evidence="2">Uncharacterized protein</fullName>
    </submittedName>
</protein>
<sequence length="133" mass="14216">MPVPGETFYVETISNIDKTYKQLNDEFIRKNSGGYKDIVSALSVGATGTVIAIIGIFYAGVVCAVAGIALGIAGTAAAIQKALENANYVSNMSKLKSGTYKYLRIKTSIYKTFTGSASGNMWSYTSKQTAQFI</sequence>
<organism evidence="2 3">
    <name type="scientific">Gottfriedia solisilvae</name>
    <dbReference type="NCBI Taxonomy" id="1516104"/>
    <lineage>
        <taxon>Bacteria</taxon>
        <taxon>Bacillati</taxon>
        <taxon>Bacillota</taxon>
        <taxon>Bacilli</taxon>
        <taxon>Bacillales</taxon>
        <taxon>Bacillaceae</taxon>
        <taxon>Gottfriedia</taxon>
    </lineage>
</organism>
<comment type="caution">
    <text evidence="2">The sequence shown here is derived from an EMBL/GenBank/DDBJ whole genome shotgun (WGS) entry which is preliminary data.</text>
</comment>
<dbReference type="EMBL" id="BMHB01000002">
    <property type="protein sequence ID" value="GGI16578.1"/>
    <property type="molecule type" value="Genomic_DNA"/>
</dbReference>
<evidence type="ECO:0000313" key="2">
    <source>
        <dbReference type="EMBL" id="GGI16578.1"/>
    </source>
</evidence>
<keyword evidence="1" id="KW-0472">Membrane</keyword>
<evidence type="ECO:0000313" key="3">
    <source>
        <dbReference type="Proteomes" id="UP000626244"/>
    </source>
</evidence>
<dbReference type="Proteomes" id="UP000626244">
    <property type="component" value="Unassembled WGS sequence"/>
</dbReference>
<dbReference type="AlphaFoldDB" id="A0A8J3AUW2"/>
<feature type="transmembrane region" description="Helical" evidence="1">
    <location>
        <begin position="50"/>
        <end position="73"/>
    </location>
</feature>
<dbReference type="OrthoDB" id="2878833at2"/>
<keyword evidence="3" id="KW-1185">Reference proteome</keyword>
<reference evidence="3" key="1">
    <citation type="journal article" date="2019" name="Int. J. Syst. Evol. Microbiol.">
        <title>The Global Catalogue of Microorganisms (GCM) 10K type strain sequencing project: providing services to taxonomists for standard genome sequencing and annotation.</title>
        <authorList>
            <consortium name="The Broad Institute Genomics Platform"/>
            <consortium name="The Broad Institute Genome Sequencing Center for Infectious Disease"/>
            <person name="Wu L."/>
            <person name="Ma J."/>
        </authorList>
    </citation>
    <scope>NUCLEOTIDE SEQUENCE [LARGE SCALE GENOMIC DNA]</scope>
    <source>
        <strain evidence="3">CGMCC 1.14993</strain>
    </source>
</reference>
<keyword evidence="1" id="KW-1133">Transmembrane helix</keyword>
<proteinExistence type="predicted"/>
<dbReference type="RefSeq" id="WP_088001188.1">
    <property type="nucleotide sequence ID" value="NZ_BMHB01000002.1"/>
</dbReference>
<name>A0A8J3AUW2_9BACI</name>
<keyword evidence="1" id="KW-0812">Transmembrane</keyword>
<gene>
    <name evidence="2" type="ORF">GCM10007380_33660</name>
</gene>